<feature type="region of interest" description="Disordered" evidence="1">
    <location>
        <begin position="104"/>
        <end position="146"/>
    </location>
</feature>
<protein>
    <submittedName>
        <fullName evidence="4">SGNH/GDSL hydrolase family protein</fullName>
    </submittedName>
</protein>
<dbReference type="AlphaFoldDB" id="A0A7X9TBV6"/>
<organism evidence="4 5">
    <name type="scientific">Parafannyhessea umbonata</name>
    <dbReference type="NCBI Taxonomy" id="604330"/>
    <lineage>
        <taxon>Bacteria</taxon>
        <taxon>Bacillati</taxon>
        <taxon>Actinomycetota</taxon>
        <taxon>Coriobacteriia</taxon>
        <taxon>Coriobacteriales</taxon>
        <taxon>Atopobiaceae</taxon>
        <taxon>Parafannyhessea</taxon>
    </lineage>
</organism>
<dbReference type="Proteomes" id="UP000565613">
    <property type="component" value="Unassembled WGS sequence"/>
</dbReference>
<accession>A0A7X9TBV6</accession>
<evidence type="ECO:0000313" key="4">
    <source>
        <dbReference type="EMBL" id="NMF26612.1"/>
    </source>
</evidence>
<feature type="compositionally biased region" description="Low complexity" evidence="1">
    <location>
        <begin position="106"/>
        <end position="118"/>
    </location>
</feature>
<evidence type="ECO:0000256" key="1">
    <source>
        <dbReference type="SAM" id="MobiDB-lite"/>
    </source>
</evidence>
<evidence type="ECO:0000256" key="2">
    <source>
        <dbReference type="SAM" id="Phobius"/>
    </source>
</evidence>
<sequence>MACASGARAHLASHAQRSAVVLLESSAGSYGKRVADVAKHTGEKRAASKAQSTLRARGSHGGAAYGQRPVARTLVTLLVAAAACVVIVALGELGILHYPEKPNPAPAKSAATASAAKDSSGRKAQDSGTSAADADASDSSSSAKESSPVVSTKLADMFAKGEVKSIRVLGDSITAGLGCDGYDAPSDTGTVVYSGPQGSYQESATTVSTWANDFRAYAAQRGVTNFVNAGVSGFKMQYLAEDPAAWLGDGADVIVVMLGTNDAARRTSDEFCADAEIGLKAAAAKCKLLIVVSPPQNRRTDATNNFDMQRADQVLASLCKMKGYVHVSFLDTLQLDSEDFNADELHPTTAGSHKLWQAFREQLAL</sequence>
<reference evidence="4 5" key="1">
    <citation type="submission" date="2020-04" db="EMBL/GenBank/DDBJ databases">
        <authorList>
            <person name="Hitch T.C.A."/>
            <person name="Wylensek D."/>
            <person name="Clavel T."/>
        </authorList>
    </citation>
    <scope>NUCLEOTIDE SEQUENCE [LARGE SCALE GENOMIC DNA]</scope>
    <source>
        <strain evidence="4 5">105184</strain>
    </source>
</reference>
<dbReference type="SUPFAM" id="SSF52266">
    <property type="entry name" value="SGNH hydrolase"/>
    <property type="match status" value="1"/>
</dbReference>
<dbReference type="PANTHER" id="PTHR30383:SF5">
    <property type="entry name" value="SGNH HYDROLASE-TYPE ESTERASE DOMAIN-CONTAINING PROTEIN"/>
    <property type="match status" value="1"/>
</dbReference>
<gene>
    <name evidence="4" type="ORF">HF885_09280</name>
</gene>
<dbReference type="Pfam" id="PF13472">
    <property type="entry name" value="Lipase_GDSL_2"/>
    <property type="match status" value="1"/>
</dbReference>
<feature type="domain" description="SGNH hydrolase-type esterase" evidence="3">
    <location>
        <begin position="168"/>
        <end position="352"/>
    </location>
</feature>
<dbReference type="InterPro" id="IPR051532">
    <property type="entry name" value="Ester_Hydrolysis_Enzymes"/>
</dbReference>
<keyword evidence="2" id="KW-0472">Membrane</keyword>
<dbReference type="EMBL" id="JABAGR010000010">
    <property type="protein sequence ID" value="NMF26612.1"/>
    <property type="molecule type" value="Genomic_DNA"/>
</dbReference>
<keyword evidence="4" id="KW-0378">Hydrolase</keyword>
<comment type="caution">
    <text evidence="4">The sequence shown here is derived from an EMBL/GenBank/DDBJ whole genome shotgun (WGS) entry which is preliminary data.</text>
</comment>
<proteinExistence type="predicted"/>
<evidence type="ECO:0000313" key="5">
    <source>
        <dbReference type="Proteomes" id="UP000565613"/>
    </source>
</evidence>
<dbReference type="InterPro" id="IPR036514">
    <property type="entry name" value="SGNH_hydro_sf"/>
</dbReference>
<dbReference type="GO" id="GO:0004622">
    <property type="term" value="F:phosphatidylcholine lysophospholipase activity"/>
    <property type="evidence" value="ECO:0007669"/>
    <property type="project" value="TreeGrafter"/>
</dbReference>
<feature type="region of interest" description="Disordered" evidence="1">
    <location>
        <begin position="40"/>
        <end position="64"/>
    </location>
</feature>
<keyword evidence="2" id="KW-1133">Transmembrane helix</keyword>
<feature type="transmembrane region" description="Helical" evidence="2">
    <location>
        <begin position="74"/>
        <end position="98"/>
    </location>
</feature>
<feature type="compositionally biased region" description="Low complexity" evidence="1">
    <location>
        <begin position="126"/>
        <end position="146"/>
    </location>
</feature>
<dbReference type="PANTHER" id="PTHR30383">
    <property type="entry name" value="THIOESTERASE 1/PROTEASE 1/LYSOPHOSPHOLIPASE L1"/>
    <property type="match status" value="1"/>
</dbReference>
<dbReference type="InterPro" id="IPR013830">
    <property type="entry name" value="SGNH_hydro"/>
</dbReference>
<name>A0A7X9TBV6_9ACTN</name>
<dbReference type="Gene3D" id="3.40.50.1110">
    <property type="entry name" value="SGNH hydrolase"/>
    <property type="match status" value="1"/>
</dbReference>
<keyword evidence="2" id="KW-0812">Transmembrane</keyword>
<dbReference type="CDD" id="cd00229">
    <property type="entry name" value="SGNH_hydrolase"/>
    <property type="match status" value="1"/>
</dbReference>
<evidence type="ECO:0000259" key="3">
    <source>
        <dbReference type="Pfam" id="PF13472"/>
    </source>
</evidence>